<dbReference type="InterPro" id="IPR035965">
    <property type="entry name" value="PAS-like_dom_sf"/>
</dbReference>
<dbReference type="Pfam" id="PF00989">
    <property type="entry name" value="PAS"/>
    <property type="match status" value="1"/>
</dbReference>
<dbReference type="CDD" id="cd00130">
    <property type="entry name" value="PAS"/>
    <property type="match status" value="3"/>
</dbReference>
<dbReference type="SMART" id="SM00091">
    <property type="entry name" value="PAS"/>
    <property type="match status" value="3"/>
</dbReference>
<evidence type="ECO:0000256" key="1">
    <source>
        <dbReference type="ARBA" id="ARBA00000085"/>
    </source>
</evidence>
<dbReference type="Gene3D" id="3.30.450.20">
    <property type="entry name" value="PAS domain"/>
    <property type="match status" value="3"/>
</dbReference>
<protein>
    <recommendedName>
        <fullName evidence="2">histidine kinase</fullName>
        <ecNumber evidence="2">2.7.13.3</ecNumber>
    </recommendedName>
</protein>
<dbReference type="InterPro" id="IPR013767">
    <property type="entry name" value="PAS_fold"/>
</dbReference>
<evidence type="ECO:0000259" key="3">
    <source>
        <dbReference type="PROSITE" id="PS50112"/>
    </source>
</evidence>
<sequence length="469" mass="54354">MRSLRINIFKQTVQIGKAVILHPGLPHFLNHAKMKNYVRLFDESPAPMYIYDERTYEFLAVNDAALHQYGYGREEFLSMKAFQIRPPQDVELFTKANLDVPDSYFDFGTWRHCRKNGELFHVHIYAHRTVFKGRGARSVLAVDIDSRVRTERAIAEKSAEIIDILESITDGFYALNRNWEITYFNKAAEKVLGRRREEVIGKSLWESFPRSREGKFYAEYERAMTTKESAHFEEEYAPLGVWASINVYPTKDGIAVYFMDITEQKKIRQKIANDERNLRAIINNTTDIIWSIDRQNNIISANDAFWDRVSSLTGKTGGTLTEQDFDKDRSSRWKQYFARAFQGEAYKIVVDDVYQGKEIFEEVSFNPIRDIHDEIIGISCFSRDITTQHLYLKQIEKQNAKFREIAWSQSHEVRAPLSNIMGLTALLNHDDASDSGNAEVIRLIGEASRQLEEIVKKISAKASQEGWEQ</sequence>
<dbReference type="AlphaFoldDB" id="A0A7Y8XZA6"/>
<keyword evidence="5" id="KW-1185">Reference proteome</keyword>
<dbReference type="GO" id="GO:0000155">
    <property type="term" value="F:phosphorelay sensor kinase activity"/>
    <property type="evidence" value="ECO:0007669"/>
    <property type="project" value="InterPro"/>
</dbReference>
<organism evidence="4 5">
    <name type="scientific">Flavobacterium agri</name>
    <dbReference type="NCBI Taxonomy" id="2743471"/>
    <lineage>
        <taxon>Bacteria</taxon>
        <taxon>Pseudomonadati</taxon>
        <taxon>Bacteroidota</taxon>
        <taxon>Flavobacteriia</taxon>
        <taxon>Flavobacteriales</taxon>
        <taxon>Flavobacteriaceae</taxon>
        <taxon>Flavobacterium</taxon>
    </lineage>
</organism>
<dbReference type="Pfam" id="PF13426">
    <property type="entry name" value="PAS_9"/>
    <property type="match status" value="1"/>
</dbReference>
<dbReference type="Pfam" id="PF08448">
    <property type="entry name" value="PAS_4"/>
    <property type="match status" value="1"/>
</dbReference>
<dbReference type="EMBL" id="JACBJI010000001">
    <property type="protein sequence ID" value="NYA69689.1"/>
    <property type="molecule type" value="Genomic_DNA"/>
</dbReference>
<dbReference type="InterPro" id="IPR036097">
    <property type="entry name" value="HisK_dim/P_sf"/>
</dbReference>
<dbReference type="InterPro" id="IPR000014">
    <property type="entry name" value="PAS"/>
</dbReference>
<dbReference type="NCBIfam" id="TIGR00229">
    <property type="entry name" value="sensory_box"/>
    <property type="match status" value="3"/>
</dbReference>
<dbReference type="Proteomes" id="UP000535020">
    <property type="component" value="Unassembled WGS sequence"/>
</dbReference>
<accession>A0A7Y8XZA6</accession>
<evidence type="ECO:0000256" key="2">
    <source>
        <dbReference type="ARBA" id="ARBA00012438"/>
    </source>
</evidence>
<evidence type="ECO:0000313" key="4">
    <source>
        <dbReference type="EMBL" id="NYA69689.1"/>
    </source>
</evidence>
<dbReference type="InterPro" id="IPR052155">
    <property type="entry name" value="Biofilm_reg_signaling"/>
</dbReference>
<gene>
    <name evidence="4" type="ORF">HZF10_02060</name>
</gene>
<evidence type="ECO:0000313" key="5">
    <source>
        <dbReference type="Proteomes" id="UP000535020"/>
    </source>
</evidence>
<comment type="caution">
    <text evidence="4">The sequence shown here is derived from an EMBL/GenBank/DDBJ whole genome shotgun (WGS) entry which is preliminary data.</text>
</comment>
<dbReference type="PANTHER" id="PTHR44757">
    <property type="entry name" value="DIGUANYLATE CYCLASE DGCP"/>
    <property type="match status" value="1"/>
</dbReference>
<reference evidence="4 5" key="1">
    <citation type="submission" date="2020-07" db="EMBL/GenBank/DDBJ databases">
        <authorList>
            <person name="Sun Q."/>
        </authorList>
    </citation>
    <scope>NUCLEOTIDE SEQUENCE [LARGE SCALE GENOMIC DNA]</scope>
    <source>
        <strain evidence="4 5">MAH-1</strain>
    </source>
</reference>
<dbReference type="PROSITE" id="PS50112">
    <property type="entry name" value="PAS"/>
    <property type="match status" value="2"/>
</dbReference>
<dbReference type="SUPFAM" id="SSF55785">
    <property type="entry name" value="PYP-like sensor domain (PAS domain)"/>
    <property type="match status" value="3"/>
</dbReference>
<name>A0A7Y8XZA6_9FLAO</name>
<comment type="catalytic activity">
    <reaction evidence="1">
        <text>ATP + protein L-histidine = ADP + protein N-phospho-L-histidine.</text>
        <dbReference type="EC" id="2.7.13.3"/>
    </reaction>
</comment>
<proteinExistence type="predicted"/>
<feature type="domain" description="PAS" evidence="3">
    <location>
        <begin position="33"/>
        <end position="99"/>
    </location>
</feature>
<dbReference type="PANTHER" id="PTHR44757:SF2">
    <property type="entry name" value="BIOFILM ARCHITECTURE MAINTENANCE PROTEIN MBAA"/>
    <property type="match status" value="1"/>
</dbReference>
<dbReference type="InterPro" id="IPR013656">
    <property type="entry name" value="PAS_4"/>
</dbReference>
<dbReference type="SUPFAM" id="SSF47384">
    <property type="entry name" value="Homodimeric domain of signal transducing histidine kinase"/>
    <property type="match status" value="1"/>
</dbReference>
<dbReference type="InterPro" id="IPR003661">
    <property type="entry name" value="HisK_dim/P_dom"/>
</dbReference>
<dbReference type="Gene3D" id="1.10.287.130">
    <property type="match status" value="1"/>
</dbReference>
<dbReference type="GO" id="GO:0006355">
    <property type="term" value="P:regulation of DNA-templated transcription"/>
    <property type="evidence" value="ECO:0007669"/>
    <property type="project" value="InterPro"/>
</dbReference>
<feature type="domain" description="PAS" evidence="3">
    <location>
        <begin position="157"/>
        <end position="227"/>
    </location>
</feature>
<dbReference type="CDD" id="cd00082">
    <property type="entry name" value="HisKA"/>
    <property type="match status" value="1"/>
</dbReference>
<dbReference type="EC" id="2.7.13.3" evidence="2"/>